<dbReference type="InterPro" id="IPR033985">
    <property type="entry name" value="SusD-like_N"/>
</dbReference>
<dbReference type="Proteomes" id="UP000627292">
    <property type="component" value="Unassembled WGS sequence"/>
</dbReference>
<evidence type="ECO:0000256" key="5">
    <source>
        <dbReference type="ARBA" id="ARBA00023237"/>
    </source>
</evidence>
<sequence length="604" mass="66600">MIKQLSLLLMGAVLLFGCRKDPALVSPTDSYATNVYPKTLSDLNSVLAPCYSNLRDPNLFGFNLSPKALANCTHTANSSYGGDASWNEMTNTNLTITNQFVLGAWTSFYTGVKNCNATLAAADFYAANYARAEDKTAIDQVRGQALFMRAYYYFNLAGYFNEAYITTTGGGDKMGLPLFDKLPASLDSTQKPRATVRATWDLIINDLTQAATLLKGKVWTGDEQGRVSEWAAKGLLGKAYVFTQDWAKARTVLLDVITNSGKTLMPYAKYRDAFIGISANEFNEESLFELNIDEDSKGNYGVYGNTPNATAITGLIWPPWALGNDGTEGNANPLGYGNEFLHDQNVLRFGYQAGTYTLVNNPAFDGSKPAGYTNPQKVIDPVYKAKALLVRTAQTADPRLYVNALQPWLDSVKFDGKNWYPVSKPNFLASTAGAYGWSFRKYAPNFNNINNTGPADAWNQYLLRLADVYLLYAEASKGAGDNTTALEYLNKVKRRAYGYAINSASPVDYTSLTATTSAAAAGDPVLGNNPLYYERWAELFNEGHWWFDLCRWRIGKSEATFYGTALNVNGPFQWNDAKSYTWPIPLNELNSNGKIAGQQNPGYK</sequence>
<feature type="domain" description="SusD-like N-terminal" evidence="7">
    <location>
        <begin position="72"/>
        <end position="240"/>
    </location>
</feature>
<evidence type="ECO:0000256" key="1">
    <source>
        <dbReference type="ARBA" id="ARBA00004442"/>
    </source>
</evidence>
<dbReference type="EMBL" id="BMIB01000002">
    <property type="protein sequence ID" value="GGH65295.1"/>
    <property type="molecule type" value="Genomic_DNA"/>
</dbReference>
<dbReference type="Pfam" id="PF07980">
    <property type="entry name" value="SusD_RagB"/>
    <property type="match status" value="1"/>
</dbReference>
<evidence type="ECO:0000313" key="8">
    <source>
        <dbReference type="EMBL" id="GGH65295.1"/>
    </source>
</evidence>
<evidence type="ECO:0000256" key="3">
    <source>
        <dbReference type="ARBA" id="ARBA00022729"/>
    </source>
</evidence>
<reference evidence="8" key="1">
    <citation type="journal article" date="2014" name="Int. J. Syst. Evol. Microbiol.">
        <title>Complete genome sequence of Corynebacterium casei LMG S-19264T (=DSM 44701T), isolated from a smear-ripened cheese.</title>
        <authorList>
            <consortium name="US DOE Joint Genome Institute (JGI-PGF)"/>
            <person name="Walter F."/>
            <person name="Albersmeier A."/>
            <person name="Kalinowski J."/>
            <person name="Ruckert C."/>
        </authorList>
    </citation>
    <scope>NUCLEOTIDE SEQUENCE</scope>
    <source>
        <strain evidence="8">CGMCC 1.15290</strain>
    </source>
</reference>
<evidence type="ECO:0000256" key="2">
    <source>
        <dbReference type="ARBA" id="ARBA00006275"/>
    </source>
</evidence>
<dbReference type="AlphaFoldDB" id="A0A917MUQ0"/>
<evidence type="ECO:0000313" key="9">
    <source>
        <dbReference type="Proteomes" id="UP000627292"/>
    </source>
</evidence>
<dbReference type="InterPro" id="IPR012944">
    <property type="entry name" value="SusD_RagB_dom"/>
</dbReference>
<evidence type="ECO:0000259" key="7">
    <source>
        <dbReference type="Pfam" id="PF14322"/>
    </source>
</evidence>
<keyword evidence="5" id="KW-0998">Cell outer membrane</keyword>
<dbReference type="PROSITE" id="PS51257">
    <property type="entry name" value="PROKAR_LIPOPROTEIN"/>
    <property type="match status" value="1"/>
</dbReference>
<dbReference type="SUPFAM" id="SSF48452">
    <property type="entry name" value="TPR-like"/>
    <property type="match status" value="1"/>
</dbReference>
<dbReference type="InterPro" id="IPR011990">
    <property type="entry name" value="TPR-like_helical_dom_sf"/>
</dbReference>
<keyword evidence="9" id="KW-1185">Reference proteome</keyword>
<evidence type="ECO:0000259" key="6">
    <source>
        <dbReference type="Pfam" id="PF07980"/>
    </source>
</evidence>
<name>A0A917MUQ0_9BACT</name>
<dbReference type="Gene3D" id="1.25.40.390">
    <property type="match status" value="1"/>
</dbReference>
<dbReference type="Pfam" id="PF14322">
    <property type="entry name" value="SusD-like_3"/>
    <property type="match status" value="1"/>
</dbReference>
<comment type="caution">
    <text evidence="8">The sequence shown here is derived from an EMBL/GenBank/DDBJ whole genome shotgun (WGS) entry which is preliminary data.</text>
</comment>
<protein>
    <recommendedName>
        <fullName evidence="10">Starch-binding associating with outer membrane</fullName>
    </recommendedName>
</protein>
<organism evidence="8 9">
    <name type="scientific">Filimonas zeae</name>
    <dbReference type="NCBI Taxonomy" id="1737353"/>
    <lineage>
        <taxon>Bacteria</taxon>
        <taxon>Pseudomonadati</taxon>
        <taxon>Bacteroidota</taxon>
        <taxon>Chitinophagia</taxon>
        <taxon>Chitinophagales</taxon>
        <taxon>Chitinophagaceae</taxon>
        <taxon>Filimonas</taxon>
    </lineage>
</organism>
<accession>A0A917MUQ0</accession>
<feature type="domain" description="RagB/SusD" evidence="6">
    <location>
        <begin position="381"/>
        <end position="603"/>
    </location>
</feature>
<comment type="subcellular location">
    <subcellularLocation>
        <location evidence="1">Cell outer membrane</location>
    </subcellularLocation>
</comment>
<reference evidence="8" key="2">
    <citation type="submission" date="2020-09" db="EMBL/GenBank/DDBJ databases">
        <authorList>
            <person name="Sun Q."/>
            <person name="Zhou Y."/>
        </authorList>
    </citation>
    <scope>NUCLEOTIDE SEQUENCE</scope>
    <source>
        <strain evidence="8">CGMCC 1.15290</strain>
    </source>
</reference>
<evidence type="ECO:0000256" key="4">
    <source>
        <dbReference type="ARBA" id="ARBA00023136"/>
    </source>
</evidence>
<gene>
    <name evidence="8" type="ORF">GCM10011379_18270</name>
</gene>
<proteinExistence type="inferred from homology"/>
<evidence type="ECO:0008006" key="10">
    <source>
        <dbReference type="Google" id="ProtNLM"/>
    </source>
</evidence>
<keyword evidence="4" id="KW-0472">Membrane</keyword>
<keyword evidence="3" id="KW-0732">Signal</keyword>
<dbReference type="GO" id="GO:0009279">
    <property type="term" value="C:cell outer membrane"/>
    <property type="evidence" value="ECO:0007669"/>
    <property type="project" value="UniProtKB-SubCell"/>
</dbReference>
<comment type="similarity">
    <text evidence="2">Belongs to the SusD family.</text>
</comment>
<dbReference type="RefSeq" id="WP_188951727.1">
    <property type="nucleotide sequence ID" value="NZ_BMIB01000002.1"/>
</dbReference>